<reference evidence="2 3" key="1">
    <citation type="journal article" date="2019" name="Nat. Ecol. Evol.">
        <title>Megaphylogeny resolves global patterns of mushroom evolution.</title>
        <authorList>
            <person name="Varga T."/>
            <person name="Krizsan K."/>
            <person name="Foldi C."/>
            <person name="Dima B."/>
            <person name="Sanchez-Garcia M."/>
            <person name="Sanchez-Ramirez S."/>
            <person name="Szollosi G.J."/>
            <person name="Szarkandi J.G."/>
            <person name="Papp V."/>
            <person name="Albert L."/>
            <person name="Andreopoulos W."/>
            <person name="Angelini C."/>
            <person name="Antonin V."/>
            <person name="Barry K.W."/>
            <person name="Bougher N.L."/>
            <person name="Buchanan P."/>
            <person name="Buyck B."/>
            <person name="Bense V."/>
            <person name="Catcheside P."/>
            <person name="Chovatia M."/>
            <person name="Cooper J."/>
            <person name="Damon W."/>
            <person name="Desjardin D."/>
            <person name="Finy P."/>
            <person name="Geml J."/>
            <person name="Haridas S."/>
            <person name="Hughes K."/>
            <person name="Justo A."/>
            <person name="Karasinski D."/>
            <person name="Kautmanova I."/>
            <person name="Kiss B."/>
            <person name="Kocsube S."/>
            <person name="Kotiranta H."/>
            <person name="LaButti K.M."/>
            <person name="Lechner B.E."/>
            <person name="Liimatainen K."/>
            <person name="Lipzen A."/>
            <person name="Lukacs Z."/>
            <person name="Mihaltcheva S."/>
            <person name="Morgado L.N."/>
            <person name="Niskanen T."/>
            <person name="Noordeloos M.E."/>
            <person name="Ohm R.A."/>
            <person name="Ortiz-Santana B."/>
            <person name="Ovrebo C."/>
            <person name="Racz N."/>
            <person name="Riley R."/>
            <person name="Savchenko A."/>
            <person name="Shiryaev A."/>
            <person name="Soop K."/>
            <person name="Spirin V."/>
            <person name="Szebenyi C."/>
            <person name="Tomsovsky M."/>
            <person name="Tulloss R.E."/>
            <person name="Uehling J."/>
            <person name="Grigoriev I.V."/>
            <person name="Vagvolgyi C."/>
            <person name="Papp T."/>
            <person name="Martin F.M."/>
            <person name="Miettinen O."/>
            <person name="Hibbett D.S."/>
            <person name="Nagy L.G."/>
        </authorList>
    </citation>
    <scope>NUCLEOTIDE SEQUENCE [LARGE SCALE GENOMIC DNA]</scope>
    <source>
        <strain evidence="2 3">CBS 166.37</strain>
    </source>
</reference>
<feature type="compositionally biased region" description="Acidic residues" evidence="1">
    <location>
        <begin position="189"/>
        <end position="198"/>
    </location>
</feature>
<organism evidence="2 3">
    <name type="scientific">Crucibulum laeve</name>
    <dbReference type="NCBI Taxonomy" id="68775"/>
    <lineage>
        <taxon>Eukaryota</taxon>
        <taxon>Fungi</taxon>
        <taxon>Dikarya</taxon>
        <taxon>Basidiomycota</taxon>
        <taxon>Agaricomycotina</taxon>
        <taxon>Agaricomycetes</taxon>
        <taxon>Agaricomycetidae</taxon>
        <taxon>Agaricales</taxon>
        <taxon>Agaricineae</taxon>
        <taxon>Nidulariaceae</taxon>
        <taxon>Crucibulum</taxon>
    </lineage>
</organism>
<dbReference type="AlphaFoldDB" id="A0A5C3M0J6"/>
<dbReference type="EMBL" id="ML213606">
    <property type="protein sequence ID" value="TFK37856.1"/>
    <property type="molecule type" value="Genomic_DNA"/>
</dbReference>
<sequence length="312" mass="34728">MVDLFTKASKTSVKNSNITGIGRDSNSFTFYGDVKLSLGPHTSPSYSQQNSSLTTATWKQRKLGTSRVTIQSDKNVSELGYHSRSTLNKAGAVICEQELLCQHSTAFSELVPLRSASSSVELNHLSSNNTRRPTKKDYLIRCDNKSLVEEHLEGWEGDKMEMMCKWLKRLHIVGSNDNSTTTENNSTTAEEDSTAADDDSIRVVYDPDENRDGVSFDDDSFSPIDESDREIQINQCIIDSEVVGATKLQTSVPVPPPKKQCAIVRNRKPNAIWKEDLSTDSQIVIGSNSVEVLGPRRSPRLKEKKKVQEEIV</sequence>
<keyword evidence="3" id="KW-1185">Reference proteome</keyword>
<protein>
    <submittedName>
        <fullName evidence="2">Uncharacterized protein</fullName>
    </submittedName>
</protein>
<dbReference type="Proteomes" id="UP000308652">
    <property type="component" value="Unassembled WGS sequence"/>
</dbReference>
<proteinExistence type="predicted"/>
<feature type="compositionally biased region" description="Low complexity" evidence="1">
    <location>
        <begin position="175"/>
        <end position="188"/>
    </location>
</feature>
<evidence type="ECO:0000313" key="2">
    <source>
        <dbReference type="EMBL" id="TFK37856.1"/>
    </source>
</evidence>
<gene>
    <name evidence="2" type="ORF">BDQ12DRAFT_749700</name>
</gene>
<evidence type="ECO:0000256" key="1">
    <source>
        <dbReference type="SAM" id="MobiDB-lite"/>
    </source>
</evidence>
<accession>A0A5C3M0J6</accession>
<feature type="region of interest" description="Disordered" evidence="1">
    <location>
        <begin position="175"/>
        <end position="200"/>
    </location>
</feature>
<evidence type="ECO:0000313" key="3">
    <source>
        <dbReference type="Proteomes" id="UP000308652"/>
    </source>
</evidence>
<name>A0A5C3M0J6_9AGAR</name>